<dbReference type="CDD" id="cd00082">
    <property type="entry name" value="HisKA"/>
    <property type="match status" value="1"/>
</dbReference>
<dbReference type="PROSITE" id="PS50109">
    <property type="entry name" value="HIS_KIN"/>
    <property type="match status" value="1"/>
</dbReference>
<evidence type="ECO:0000259" key="10">
    <source>
        <dbReference type="PROSITE" id="PS50110"/>
    </source>
</evidence>
<keyword evidence="12" id="KW-1185">Reference proteome</keyword>
<dbReference type="PANTHER" id="PTHR43047:SF72">
    <property type="entry name" value="OSMOSENSING HISTIDINE PROTEIN KINASE SLN1"/>
    <property type="match status" value="1"/>
</dbReference>
<dbReference type="SUPFAM" id="SSF52172">
    <property type="entry name" value="CheY-like"/>
    <property type="match status" value="1"/>
</dbReference>
<keyword evidence="7" id="KW-0175">Coiled coil</keyword>
<protein>
    <recommendedName>
        <fullName evidence="2">histidine kinase</fullName>
        <ecNumber evidence="2">2.7.13.3</ecNumber>
    </recommendedName>
</protein>
<dbReference type="Gene3D" id="3.30.565.10">
    <property type="entry name" value="Histidine kinase-like ATPase, C-terminal domain"/>
    <property type="match status" value="1"/>
</dbReference>
<comment type="catalytic activity">
    <reaction evidence="1">
        <text>ATP + protein L-histidine = ADP + protein N-phospho-L-histidine.</text>
        <dbReference type="EC" id="2.7.13.3"/>
    </reaction>
</comment>
<dbReference type="AlphaFoldDB" id="R0EAP1"/>
<dbReference type="STRING" id="1292034.OR37_01487"/>
<dbReference type="InterPro" id="IPR036890">
    <property type="entry name" value="HATPase_C_sf"/>
</dbReference>
<dbReference type="EC" id="2.7.13.3" evidence="2"/>
<evidence type="ECO:0000256" key="8">
    <source>
        <dbReference type="SAM" id="Phobius"/>
    </source>
</evidence>
<dbReference type="PANTHER" id="PTHR43047">
    <property type="entry name" value="TWO-COMPONENT HISTIDINE PROTEIN KINASE"/>
    <property type="match status" value="1"/>
</dbReference>
<dbReference type="CDD" id="cd16922">
    <property type="entry name" value="HATPase_EvgS-ArcB-TorS-like"/>
    <property type="match status" value="1"/>
</dbReference>
<dbReference type="InterPro" id="IPR003594">
    <property type="entry name" value="HATPase_dom"/>
</dbReference>
<dbReference type="InterPro" id="IPR004358">
    <property type="entry name" value="Sig_transdc_His_kin-like_C"/>
</dbReference>
<keyword evidence="4" id="KW-0808">Transferase</keyword>
<dbReference type="GO" id="GO:0009927">
    <property type="term" value="F:histidine phosphotransfer kinase activity"/>
    <property type="evidence" value="ECO:0007669"/>
    <property type="project" value="TreeGrafter"/>
</dbReference>
<dbReference type="InterPro" id="IPR005467">
    <property type="entry name" value="His_kinase_dom"/>
</dbReference>
<sequence>MLAERPQQAPTDGAHRAKNQDAQTALALDAQTALLPYALGVFAISLPVFVWMASLADNRAWMTVSFALFAINWGAFYAVVNWLRGEESRDLARRARVQVLCGALWTVTVAQISILAEGAGPARESLLMLATAGAVLCAFFSAPYLPGLLIIAPLAAAGPLVAQFSHPENQGAGELTWGATALALTLSLVLNRMFRRQHDLAVAHERLLDERIRVLEDAERTARSKSDIVATLSHEIRNGLTGVTHVLAAAAGRGGRAAPSRDQLNAALDAAQDLIAVLNATLDSETAESGRLNVETQPFDPVRLVQDLVLLDKPNAATKGLELTVHIDPPLLVRDKGAVVADALRTRQIIANLLGNAVKYTVRGRIEVRLELREGQVAFEVADTGPGLSNEELEQAFEPFRRVERTGAGVNGAGLGLSLSRQLARLMGGALEARSAVGVGSCFTLTLPFDPAAACDLEEQTETVIAEAPGAPRAMRILIAEDEALNAAMLRAILEQLGHQVVHAQNGRRAADLARIAEFDLLMLDHRMPVMDGPAASAALRAADGPNRQAPIVAIIEGDAEEASEFLEAGADVILRKPVTVAGVARALADAAALDRDLARSEAA</sequence>
<name>R0EAP1_CAUVI</name>
<evidence type="ECO:0000313" key="11">
    <source>
        <dbReference type="EMBL" id="ENZ82553.1"/>
    </source>
</evidence>
<evidence type="ECO:0000256" key="6">
    <source>
        <dbReference type="PROSITE-ProRule" id="PRU00169"/>
    </source>
</evidence>
<organism evidence="11 12">
    <name type="scientific">Caulobacter vibrioides OR37</name>
    <dbReference type="NCBI Taxonomy" id="1292034"/>
    <lineage>
        <taxon>Bacteria</taxon>
        <taxon>Pseudomonadati</taxon>
        <taxon>Pseudomonadota</taxon>
        <taxon>Alphaproteobacteria</taxon>
        <taxon>Caulobacterales</taxon>
        <taxon>Caulobacteraceae</taxon>
        <taxon>Caulobacter</taxon>
    </lineage>
</organism>
<dbReference type="Proteomes" id="UP000013063">
    <property type="component" value="Unassembled WGS sequence"/>
</dbReference>
<keyword evidence="8" id="KW-0812">Transmembrane</keyword>
<dbReference type="InterPro" id="IPR003661">
    <property type="entry name" value="HisK_dim/P_dom"/>
</dbReference>
<dbReference type="PROSITE" id="PS50110">
    <property type="entry name" value="RESPONSE_REGULATORY"/>
    <property type="match status" value="1"/>
</dbReference>
<dbReference type="SMART" id="SM00448">
    <property type="entry name" value="REC"/>
    <property type="match status" value="1"/>
</dbReference>
<dbReference type="SUPFAM" id="SSF47384">
    <property type="entry name" value="Homodimeric domain of signal transducing histidine kinase"/>
    <property type="match status" value="1"/>
</dbReference>
<feature type="transmembrane region" description="Helical" evidence="8">
    <location>
        <begin position="34"/>
        <end position="53"/>
    </location>
</feature>
<dbReference type="InterPro" id="IPR011006">
    <property type="entry name" value="CheY-like_superfamily"/>
</dbReference>
<dbReference type="InterPro" id="IPR036097">
    <property type="entry name" value="HisK_dim/P_sf"/>
</dbReference>
<evidence type="ECO:0000256" key="1">
    <source>
        <dbReference type="ARBA" id="ARBA00000085"/>
    </source>
</evidence>
<dbReference type="RefSeq" id="WP_004617646.1">
    <property type="nucleotide sequence ID" value="NZ_APMP01000006.1"/>
</dbReference>
<dbReference type="Gene3D" id="1.10.287.130">
    <property type="match status" value="1"/>
</dbReference>
<evidence type="ECO:0000256" key="4">
    <source>
        <dbReference type="ARBA" id="ARBA00022679"/>
    </source>
</evidence>
<feature type="coiled-coil region" evidence="7">
    <location>
        <begin position="261"/>
        <end position="288"/>
    </location>
</feature>
<evidence type="ECO:0000313" key="12">
    <source>
        <dbReference type="Proteomes" id="UP000013063"/>
    </source>
</evidence>
<dbReference type="SMART" id="SM00387">
    <property type="entry name" value="HATPase_c"/>
    <property type="match status" value="1"/>
</dbReference>
<keyword evidence="5 11" id="KW-0418">Kinase</keyword>
<dbReference type="eggNOG" id="COG0784">
    <property type="taxonomic scope" value="Bacteria"/>
</dbReference>
<proteinExistence type="predicted"/>
<dbReference type="PRINTS" id="PR00344">
    <property type="entry name" value="BCTRLSENSOR"/>
</dbReference>
<dbReference type="OrthoDB" id="9764438at2"/>
<keyword evidence="8" id="KW-1133">Transmembrane helix</keyword>
<dbReference type="InterPro" id="IPR001789">
    <property type="entry name" value="Sig_transdc_resp-reg_receiver"/>
</dbReference>
<dbReference type="GO" id="GO:0000155">
    <property type="term" value="F:phosphorelay sensor kinase activity"/>
    <property type="evidence" value="ECO:0007669"/>
    <property type="project" value="InterPro"/>
</dbReference>
<feature type="domain" description="Histidine kinase" evidence="9">
    <location>
        <begin position="231"/>
        <end position="451"/>
    </location>
</feature>
<feature type="transmembrane region" description="Helical" evidence="8">
    <location>
        <begin position="95"/>
        <end position="115"/>
    </location>
</feature>
<dbReference type="eggNOG" id="COG2205">
    <property type="taxonomic scope" value="Bacteria"/>
</dbReference>
<feature type="transmembrane region" description="Helical" evidence="8">
    <location>
        <begin position="175"/>
        <end position="194"/>
    </location>
</feature>
<evidence type="ECO:0000256" key="3">
    <source>
        <dbReference type="ARBA" id="ARBA00022553"/>
    </source>
</evidence>
<feature type="domain" description="Response regulatory" evidence="10">
    <location>
        <begin position="476"/>
        <end position="592"/>
    </location>
</feature>
<dbReference type="CDD" id="cd17546">
    <property type="entry name" value="REC_hyHK_CKI1_RcsC-like"/>
    <property type="match status" value="1"/>
</dbReference>
<feature type="transmembrane region" description="Helical" evidence="8">
    <location>
        <begin position="127"/>
        <end position="155"/>
    </location>
</feature>
<dbReference type="Pfam" id="PF00072">
    <property type="entry name" value="Response_reg"/>
    <property type="match status" value="1"/>
</dbReference>
<dbReference type="Gene3D" id="3.40.50.2300">
    <property type="match status" value="1"/>
</dbReference>
<accession>R0EAP1</accession>
<gene>
    <name evidence="11" type="ORF">OR37_01487</name>
</gene>
<dbReference type="GO" id="GO:0005886">
    <property type="term" value="C:plasma membrane"/>
    <property type="evidence" value="ECO:0007669"/>
    <property type="project" value="TreeGrafter"/>
</dbReference>
<keyword evidence="8" id="KW-0472">Membrane</keyword>
<dbReference type="PATRIC" id="fig|1292034.3.peg.1474"/>
<dbReference type="SMART" id="SM00388">
    <property type="entry name" value="HisKA"/>
    <property type="match status" value="1"/>
</dbReference>
<dbReference type="Pfam" id="PF02518">
    <property type="entry name" value="HATPase_c"/>
    <property type="match status" value="1"/>
</dbReference>
<evidence type="ECO:0000256" key="2">
    <source>
        <dbReference type="ARBA" id="ARBA00012438"/>
    </source>
</evidence>
<evidence type="ECO:0000256" key="5">
    <source>
        <dbReference type="ARBA" id="ARBA00022777"/>
    </source>
</evidence>
<comment type="caution">
    <text evidence="11">The sequence shown here is derived from an EMBL/GenBank/DDBJ whole genome shotgun (WGS) entry which is preliminary data.</text>
</comment>
<feature type="modified residue" description="4-aspartylphosphate" evidence="6">
    <location>
        <position position="525"/>
    </location>
</feature>
<dbReference type="SUPFAM" id="SSF55874">
    <property type="entry name" value="ATPase domain of HSP90 chaperone/DNA topoisomerase II/histidine kinase"/>
    <property type="match status" value="1"/>
</dbReference>
<dbReference type="EMBL" id="APMP01000006">
    <property type="protein sequence ID" value="ENZ82553.1"/>
    <property type="molecule type" value="Genomic_DNA"/>
</dbReference>
<evidence type="ECO:0000259" key="9">
    <source>
        <dbReference type="PROSITE" id="PS50109"/>
    </source>
</evidence>
<evidence type="ECO:0000256" key="7">
    <source>
        <dbReference type="SAM" id="Coils"/>
    </source>
</evidence>
<reference evidence="11 12" key="1">
    <citation type="journal article" date="2013" name="Genome Announc.">
        <title>Draft Genome Sequence for Caulobacter sp. Strain OR37, a Bacterium Tolerant to Heavy Metals.</title>
        <authorList>
            <person name="Utturkar S.M."/>
            <person name="Bollmann A."/>
            <person name="Brzoska R.M."/>
            <person name="Klingeman D.M."/>
            <person name="Epstein S.E."/>
            <person name="Palumbo A.V."/>
            <person name="Brown S.D."/>
        </authorList>
    </citation>
    <scope>NUCLEOTIDE SEQUENCE [LARGE SCALE GENOMIC DNA]</scope>
    <source>
        <strain evidence="11 12">OR37</strain>
    </source>
</reference>
<feature type="transmembrane region" description="Helical" evidence="8">
    <location>
        <begin position="60"/>
        <end position="83"/>
    </location>
</feature>
<keyword evidence="3 6" id="KW-0597">Phosphoprotein</keyword>